<dbReference type="EMBL" id="FOIB01000002">
    <property type="protein sequence ID" value="SET63484.1"/>
    <property type="molecule type" value="Genomic_DNA"/>
</dbReference>
<dbReference type="Proteomes" id="UP000321514">
    <property type="component" value="Unassembled WGS sequence"/>
</dbReference>
<dbReference type="Proteomes" id="UP000183760">
    <property type="component" value="Unassembled WGS sequence"/>
</dbReference>
<reference evidence="5 8" key="2">
    <citation type="submission" date="2019-07" db="EMBL/GenBank/DDBJ databases">
        <title>Whole genome shotgun sequence of Myxococcus fulvus NBRC 100333.</title>
        <authorList>
            <person name="Hosoyama A."/>
            <person name="Uohara A."/>
            <person name="Ohji S."/>
            <person name="Ichikawa N."/>
        </authorList>
    </citation>
    <scope>NUCLEOTIDE SEQUENCE [LARGE SCALE GENOMIC DNA]</scope>
    <source>
        <strain evidence="5 8">NBRC 100333</strain>
    </source>
</reference>
<evidence type="ECO:0000259" key="2">
    <source>
        <dbReference type="Pfam" id="PF20103"/>
    </source>
</evidence>
<sequence>MSASLLDPLLAAPGLDASTALLERLSHAERRKLGAEVSSRLKALHDEPYSQTLPPRLQALTLVYFFCVPPSEWKRTHLSRLPEETAQVAVKLKAPGLEDAAERLVELNPALGAVARHLVRAGVSRRPSHDNYILSLLQVDVRFSPNPLDADPRVREDEVWHLFEVEGGGELSLAARDKYTPDDKTWAQTFLRHMRQGTLDRARLLDATLGALERDFAAFRAGWFSRFHQSMEPTHEELERHRERYPRLLGSTIPATVSLALDVVDTLDERRPFPESTLRPALEPVLLARHKAAAQQATKRLLALAGRETPDARQRVLLTLCMGLAHEEVDVQKAVFKALTSLASVPEAPLRAAVEERVEGVAASLRKQVQAWLGAVRETPAKAAPIEPPSNTGPASPCEPRFAVAPIEDLDSLIAAFSAGLEDASDPMELERILDGVARLGKQRPEDFARKTSALGKRAKKSCAKPYQEPLAFRLAGLALAWLAPHGQAVATLRELAKTLLSPAHEVFLPLLDERLKDLARALDAGHTDGLLSFPSHQGGWIAPERLVERVLARATEPTHTDLCIALSRLAPAEESRTAPPPSRKGQPHAETLKLIDWASGLGRTEPRAPEELLAVARRLRGDTEPSIHTFTVKARRSGEYTFHHLHLSTEPKPKATRGDLPGRMLSVKYGGVDKPYARWTATLWPSGMEAYFASRAEGLAENLDWFEASWGNAACYEQLLHPWLHLGPMARLVLALGLAAKKPGESGVSVDAAIAALETGRLSAQELGATMGELRTTGLVKLKRWTTTLTRVASASEQHARQVAVAIQRALRKSPHAAPRDEGSLVKLLLELLSQTETRLEDTEAWDYLRDTPHRKSLEALAPTTSSAAPPPPSAARRTTPRRAARRPRPAAR</sequence>
<dbReference type="Pfam" id="PF25149">
    <property type="entry name" value="DUF7825"/>
    <property type="match status" value="1"/>
</dbReference>
<dbReference type="RefSeq" id="WP_074951302.1">
    <property type="nucleotide sequence ID" value="NZ_BJXR01000013.1"/>
</dbReference>
<organism evidence="5 8">
    <name type="scientific">Myxococcus fulvus</name>
    <dbReference type="NCBI Taxonomy" id="33"/>
    <lineage>
        <taxon>Bacteria</taxon>
        <taxon>Pseudomonadati</taxon>
        <taxon>Myxococcota</taxon>
        <taxon>Myxococcia</taxon>
        <taxon>Myxococcales</taxon>
        <taxon>Cystobacterineae</taxon>
        <taxon>Myxococcaceae</taxon>
        <taxon>Myxococcus</taxon>
    </lineage>
</organism>
<evidence type="ECO:0000313" key="7">
    <source>
        <dbReference type="Proteomes" id="UP000183760"/>
    </source>
</evidence>
<feature type="domain" description="DUF6493" evidence="2">
    <location>
        <begin position="114"/>
        <end position="288"/>
    </location>
</feature>
<feature type="domain" description="DUF7824" evidence="3">
    <location>
        <begin position="404"/>
        <end position="578"/>
    </location>
</feature>
<name>A0A511SVK6_MYXFU</name>
<dbReference type="InterPro" id="IPR045472">
    <property type="entry name" value="DUF6493"/>
</dbReference>
<dbReference type="Pfam" id="PF20103">
    <property type="entry name" value="DUF6493"/>
    <property type="match status" value="1"/>
</dbReference>
<dbReference type="EMBL" id="BJXR01000013">
    <property type="protein sequence ID" value="GEN05921.1"/>
    <property type="molecule type" value="Genomic_DNA"/>
</dbReference>
<dbReference type="Pfam" id="PF25148">
    <property type="entry name" value="DUF7824"/>
    <property type="match status" value="1"/>
</dbReference>
<feature type="compositionally biased region" description="Basic residues" evidence="1">
    <location>
        <begin position="880"/>
        <end position="894"/>
    </location>
</feature>
<evidence type="ECO:0000313" key="8">
    <source>
        <dbReference type="Proteomes" id="UP000321514"/>
    </source>
</evidence>
<evidence type="ECO:0000313" key="5">
    <source>
        <dbReference type="EMBL" id="GEN05921.1"/>
    </source>
</evidence>
<proteinExistence type="predicted"/>
<keyword evidence="7" id="KW-1185">Reference proteome</keyword>
<evidence type="ECO:0000313" key="6">
    <source>
        <dbReference type="EMBL" id="SET63484.1"/>
    </source>
</evidence>
<dbReference type="InterPro" id="IPR056727">
    <property type="entry name" value="DUF7825"/>
</dbReference>
<reference evidence="6 7" key="1">
    <citation type="submission" date="2016-10" db="EMBL/GenBank/DDBJ databases">
        <authorList>
            <person name="Varghese N."/>
            <person name="Submissions S."/>
        </authorList>
    </citation>
    <scope>NUCLEOTIDE SEQUENCE [LARGE SCALE GENOMIC DNA]</scope>
    <source>
        <strain evidence="6 7">DSM 16525</strain>
    </source>
</reference>
<evidence type="ECO:0008006" key="9">
    <source>
        <dbReference type="Google" id="ProtNLM"/>
    </source>
</evidence>
<dbReference type="OrthoDB" id="8481515at2"/>
<gene>
    <name evidence="5" type="ORF">MFU01_09580</name>
    <name evidence="6" type="ORF">SAMN05443572_102961</name>
</gene>
<dbReference type="AlphaFoldDB" id="A0A511SVK6"/>
<dbReference type="InterPro" id="IPR056726">
    <property type="entry name" value="DUF7824"/>
</dbReference>
<evidence type="ECO:0000256" key="1">
    <source>
        <dbReference type="SAM" id="MobiDB-lite"/>
    </source>
</evidence>
<evidence type="ECO:0000259" key="4">
    <source>
        <dbReference type="Pfam" id="PF25149"/>
    </source>
</evidence>
<feature type="domain" description="DUF7825" evidence="4">
    <location>
        <begin position="716"/>
        <end position="861"/>
    </location>
</feature>
<feature type="region of interest" description="Disordered" evidence="1">
    <location>
        <begin position="856"/>
        <end position="894"/>
    </location>
</feature>
<accession>A0A511SVK6</accession>
<comment type="caution">
    <text evidence="5">The sequence shown here is derived from an EMBL/GenBank/DDBJ whole genome shotgun (WGS) entry which is preliminary data.</text>
</comment>
<protein>
    <recommendedName>
        <fullName evidence="9">HEAT repeat domain-containing protein</fullName>
    </recommendedName>
</protein>
<dbReference type="STRING" id="1334629.MFUL124B02_35990"/>
<evidence type="ECO:0000259" key="3">
    <source>
        <dbReference type="Pfam" id="PF25148"/>
    </source>
</evidence>